<dbReference type="OMA" id="FMENTVA"/>
<protein>
    <recommendedName>
        <fullName evidence="3">NmrA-like domain-containing protein</fullName>
    </recommendedName>
</protein>
<dbReference type="Proteomes" id="UP000054558">
    <property type="component" value="Unassembled WGS sequence"/>
</dbReference>
<dbReference type="OrthoDB" id="512960at2759"/>
<feature type="domain" description="NmrA-like" evidence="3">
    <location>
        <begin position="13"/>
        <end position="295"/>
    </location>
</feature>
<reference evidence="4 5" key="1">
    <citation type="journal article" date="2014" name="Nat. Commun.">
        <title>Klebsormidium flaccidum genome reveals primary factors for plant terrestrial adaptation.</title>
        <authorList>
            <person name="Hori K."/>
            <person name="Maruyama F."/>
            <person name="Fujisawa T."/>
            <person name="Togashi T."/>
            <person name="Yamamoto N."/>
            <person name="Seo M."/>
            <person name="Sato S."/>
            <person name="Yamada T."/>
            <person name="Mori H."/>
            <person name="Tajima N."/>
            <person name="Moriyama T."/>
            <person name="Ikeuchi M."/>
            <person name="Watanabe M."/>
            <person name="Wada H."/>
            <person name="Kobayashi K."/>
            <person name="Saito M."/>
            <person name="Masuda T."/>
            <person name="Sasaki-Sekimoto Y."/>
            <person name="Mashiguchi K."/>
            <person name="Awai K."/>
            <person name="Shimojima M."/>
            <person name="Masuda S."/>
            <person name="Iwai M."/>
            <person name="Nobusawa T."/>
            <person name="Narise T."/>
            <person name="Kondo S."/>
            <person name="Saito H."/>
            <person name="Sato R."/>
            <person name="Murakawa M."/>
            <person name="Ihara Y."/>
            <person name="Oshima-Yamada Y."/>
            <person name="Ohtaka K."/>
            <person name="Satoh M."/>
            <person name="Sonobe K."/>
            <person name="Ishii M."/>
            <person name="Ohtani R."/>
            <person name="Kanamori-Sato M."/>
            <person name="Honoki R."/>
            <person name="Miyazaki D."/>
            <person name="Mochizuki H."/>
            <person name="Umetsu J."/>
            <person name="Higashi K."/>
            <person name="Shibata D."/>
            <person name="Kamiya Y."/>
            <person name="Sato N."/>
            <person name="Nakamura Y."/>
            <person name="Tabata S."/>
            <person name="Ida S."/>
            <person name="Kurokawa K."/>
            <person name="Ohta H."/>
        </authorList>
    </citation>
    <scope>NUCLEOTIDE SEQUENCE [LARGE SCALE GENOMIC DNA]</scope>
    <source>
        <strain evidence="4 5">NIES-2285</strain>
    </source>
</reference>
<dbReference type="CDD" id="cd05251">
    <property type="entry name" value="NmrA_like_SDR_a"/>
    <property type="match status" value="1"/>
</dbReference>
<keyword evidence="5" id="KW-1185">Reference proteome</keyword>
<evidence type="ECO:0000256" key="2">
    <source>
        <dbReference type="ARBA" id="ARBA00022857"/>
    </source>
</evidence>
<dbReference type="STRING" id="105231.A0A1Y1HLZ8"/>
<gene>
    <name evidence="4" type="ORF">KFL_000220470</name>
</gene>
<dbReference type="SUPFAM" id="SSF51735">
    <property type="entry name" value="NAD(P)-binding Rossmann-fold domains"/>
    <property type="match status" value="1"/>
</dbReference>
<name>A0A1Y1HLZ8_KLENI</name>
<keyword evidence="2" id="KW-0521">NADP</keyword>
<dbReference type="Pfam" id="PF05368">
    <property type="entry name" value="NmrA"/>
    <property type="match status" value="1"/>
</dbReference>
<comment type="similarity">
    <text evidence="1">Belongs to the NmrA-type oxidoreductase family.</text>
</comment>
<evidence type="ECO:0000256" key="1">
    <source>
        <dbReference type="ARBA" id="ARBA00006328"/>
    </source>
</evidence>
<evidence type="ECO:0000313" key="5">
    <source>
        <dbReference type="Proteomes" id="UP000054558"/>
    </source>
</evidence>
<dbReference type="Gene3D" id="3.90.25.10">
    <property type="entry name" value="UDP-galactose 4-epimerase, domain 1"/>
    <property type="match status" value="1"/>
</dbReference>
<sequence length="318" mass="34263">MGDLASNEPVPIILVTGATGSQGGGVVRHLLKGGGFKVRGLTRDATSVKARALVERGVDVVQGDLLQPDSLTKAFAGASTLFLVTDYWGSRDADVEIKMGKNAIDAAKAAGIDFVLFSSLEDPGPIAGGKMEEAVPGRIMPQFESKAEIEAHLRQSGLPFATLLTCMFYDDFVNFPFLQPQADGTFVFYSNCGPAPHPWHCADDVGGCSAVIFREQDKFNGRTIPVVGEHISCSDLAKTVSEVTGKTVRHQELPDAIARGAYGADLANIYVFLRDFPFHDESRSVSAAHAIYKGPTFRQWAEQNREALLRVMSQSSPV</sequence>
<dbReference type="InterPro" id="IPR008030">
    <property type="entry name" value="NmrA-like"/>
</dbReference>
<dbReference type="PANTHER" id="PTHR42748:SF7">
    <property type="entry name" value="NMRA LIKE REDOX SENSOR 1-RELATED"/>
    <property type="match status" value="1"/>
</dbReference>
<proteinExistence type="inferred from homology"/>
<dbReference type="Gene3D" id="3.40.50.720">
    <property type="entry name" value="NAD(P)-binding Rossmann-like Domain"/>
    <property type="match status" value="1"/>
</dbReference>
<evidence type="ECO:0000259" key="3">
    <source>
        <dbReference type="Pfam" id="PF05368"/>
    </source>
</evidence>
<evidence type="ECO:0000313" key="4">
    <source>
        <dbReference type="EMBL" id="GAQ79013.1"/>
    </source>
</evidence>
<dbReference type="PANTHER" id="PTHR42748">
    <property type="entry name" value="NITROGEN METABOLITE REPRESSION PROTEIN NMRA FAMILY MEMBER"/>
    <property type="match status" value="1"/>
</dbReference>
<accession>A0A1Y1HLZ8</accession>
<dbReference type="InterPro" id="IPR036291">
    <property type="entry name" value="NAD(P)-bd_dom_sf"/>
</dbReference>
<dbReference type="AlphaFoldDB" id="A0A1Y1HLZ8"/>
<dbReference type="EMBL" id="DF236971">
    <property type="protein sequence ID" value="GAQ79013.1"/>
    <property type="molecule type" value="Genomic_DNA"/>
</dbReference>
<dbReference type="InterPro" id="IPR051164">
    <property type="entry name" value="NmrA-like_oxidored"/>
</dbReference>
<organism evidence="4 5">
    <name type="scientific">Klebsormidium nitens</name>
    <name type="common">Green alga</name>
    <name type="synonym">Ulothrix nitens</name>
    <dbReference type="NCBI Taxonomy" id="105231"/>
    <lineage>
        <taxon>Eukaryota</taxon>
        <taxon>Viridiplantae</taxon>
        <taxon>Streptophyta</taxon>
        <taxon>Klebsormidiophyceae</taxon>
        <taxon>Klebsormidiales</taxon>
        <taxon>Klebsormidiaceae</taxon>
        <taxon>Klebsormidium</taxon>
    </lineage>
</organism>